<reference evidence="1" key="1">
    <citation type="journal article" date="2021" name="Proc. Natl. Acad. Sci. U.S.A.">
        <title>A Catalog of Tens of Thousands of Viruses from Human Metagenomes Reveals Hidden Associations with Chronic Diseases.</title>
        <authorList>
            <person name="Tisza M.J."/>
            <person name="Buck C.B."/>
        </authorList>
    </citation>
    <scope>NUCLEOTIDE SEQUENCE</scope>
    <source>
        <strain evidence="1">Ct7EW56</strain>
    </source>
</reference>
<proteinExistence type="predicted"/>
<accession>A0A8S5LS18</accession>
<organism evidence="1">
    <name type="scientific">Siphoviridae sp. ct7EW56</name>
    <dbReference type="NCBI Taxonomy" id="2827562"/>
    <lineage>
        <taxon>Viruses</taxon>
        <taxon>Duplodnaviria</taxon>
        <taxon>Heunggongvirae</taxon>
        <taxon>Uroviricota</taxon>
        <taxon>Caudoviricetes</taxon>
    </lineage>
</organism>
<sequence>MLIHAMFVYNKKKLIDKILYDDIFNYLDDQGEHISKEKLYEHEKENCQDLELDNITYDFALNLRQAPCYNSHISVTRSLAVSYIPYCIMPMQRKLYKSRENGYGGNNIYSISSKYVHDYSPKEFENHYIESDRCDSITFRQALLNQWHR</sequence>
<protein>
    <submittedName>
        <fullName evidence="1">Uncharacterized protein</fullName>
    </submittedName>
</protein>
<dbReference type="EMBL" id="BK015904">
    <property type="protein sequence ID" value="DAD72738.1"/>
    <property type="molecule type" value="Genomic_DNA"/>
</dbReference>
<name>A0A8S5LS18_9CAUD</name>
<evidence type="ECO:0000313" key="1">
    <source>
        <dbReference type="EMBL" id="DAD72738.1"/>
    </source>
</evidence>